<reference evidence="2 3" key="1">
    <citation type="submission" date="2024-09" db="EMBL/GenBank/DDBJ databases">
        <authorList>
            <person name="Sun Q."/>
            <person name="Mori K."/>
        </authorList>
    </citation>
    <scope>NUCLEOTIDE SEQUENCE [LARGE SCALE GENOMIC DNA]</scope>
    <source>
        <strain evidence="2 3">CCM 8543</strain>
    </source>
</reference>
<sequence>MVNVPSLARQEAQAAATVRARGAAYRARVLAAAPPAFAAYGEFCAQTVHSPTQGPLWARAWLEGRGAEGLIVLLFRDGRPALGLALEVVRHGPVHIARFAGGSHANGNFPALGADTGEAGAAMAALTAAIRAERPDIDMLALERQRRSFEGLANPTLALPHTTSPNIALSADLSGGFEQALEWGGKRKRRKHRARARKFEQAGGYRLVEARTPAEVDALLDAFFEMKHARFVEWGLPDVFAPPQVQARLRALFHAALDADRPAFVLHGLEVGGRLRAVTGSSRTRDSIICEFNAFARDELANHSPGEFLFHENVQAACAEGLAIYDFSVGDEPYKRLWCNIETQHADVFAGLSRRGSLLAAGWRMLARLKRRAKQHPAAARLARRARRMLGG</sequence>
<proteinExistence type="predicted"/>
<feature type="domain" description="BioF2-like acetyltransferase" evidence="1">
    <location>
        <begin position="187"/>
        <end position="336"/>
    </location>
</feature>
<dbReference type="EMBL" id="JBHLXD010000005">
    <property type="protein sequence ID" value="MFC0207717.1"/>
    <property type="molecule type" value="Genomic_DNA"/>
</dbReference>
<dbReference type="Gene3D" id="3.40.630.30">
    <property type="match status" value="1"/>
</dbReference>
<dbReference type="Pfam" id="PF13480">
    <property type="entry name" value="Acetyltransf_6"/>
    <property type="match status" value="1"/>
</dbReference>
<accession>A0ABV6D4Y9</accession>
<dbReference type="InterPro" id="IPR016181">
    <property type="entry name" value="Acyl_CoA_acyltransferase"/>
</dbReference>
<dbReference type="SUPFAM" id="SSF55729">
    <property type="entry name" value="Acyl-CoA N-acyltransferases (Nat)"/>
    <property type="match status" value="1"/>
</dbReference>
<name>A0ABV6D4Y9_9HYPH</name>
<dbReference type="RefSeq" id="WP_261520939.1">
    <property type="nucleotide sequence ID" value="NZ_JAODNW010000014.1"/>
</dbReference>
<comment type="caution">
    <text evidence="2">The sequence shown here is derived from an EMBL/GenBank/DDBJ whole genome shotgun (WGS) entry which is preliminary data.</text>
</comment>
<evidence type="ECO:0000313" key="2">
    <source>
        <dbReference type="EMBL" id="MFC0207717.1"/>
    </source>
</evidence>
<gene>
    <name evidence="2" type="ORF">ACFFJ2_04800</name>
</gene>
<evidence type="ECO:0000259" key="1">
    <source>
        <dbReference type="Pfam" id="PF13480"/>
    </source>
</evidence>
<dbReference type="Proteomes" id="UP001589755">
    <property type="component" value="Unassembled WGS sequence"/>
</dbReference>
<keyword evidence="3" id="KW-1185">Reference proteome</keyword>
<organism evidence="2 3">
    <name type="scientific">Chelativorans intermedius</name>
    <dbReference type="NCBI Taxonomy" id="515947"/>
    <lineage>
        <taxon>Bacteria</taxon>
        <taxon>Pseudomonadati</taxon>
        <taxon>Pseudomonadota</taxon>
        <taxon>Alphaproteobacteria</taxon>
        <taxon>Hyphomicrobiales</taxon>
        <taxon>Phyllobacteriaceae</taxon>
        <taxon>Chelativorans</taxon>
    </lineage>
</organism>
<dbReference type="InterPro" id="IPR038740">
    <property type="entry name" value="BioF2-like_GNAT_dom"/>
</dbReference>
<evidence type="ECO:0000313" key="3">
    <source>
        <dbReference type="Proteomes" id="UP001589755"/>
    </source>
</evidence>
<protein>
    <submittedName>
        <fullName evidence="2">GNAT family N-acetyltransferase</fullName>
    </submittedName>
</protein>